<dbReference type="EMBL" id="MU032352">
    <property type="protein sequence ID" value="KAF3761129.1"/>
    <property type="molecule type" value="Genomic_DNA"/>
</dbReference>
<feature type="region of interest" description="Disordered" evidence="1">
    <location>
        <begin position="1"/>
        <end position="48"/>
    </location>
</feature>
<feature type="region of interest" description="Disordered" evidence="1">
    <location>
        <begin position="103"/>
        <end position="152"/>
    </location>
</feature>
<feature type="compositionally biased region" description="Low complexity" evidence="1">
    <location>
        <begin position="121"/>
        <end position="135"/>
    </location>
</feature>
<sequence length="152" mass="16803">MQFSMGNPGLNHPADPSNFLPSQQQVPASKPKIPSPQATNIGPPMEPSQCTKCLLYHPATIRCPSLTTEGRIRLALDEVKKLSGGLPVATQRNRERLQQLLKLRKNERLGESGRPSPRAPQPRLQQQPQPRLSAPNEEGGSLHQETHQDNTQ</sequence>
<gene>
    <name evidence="2" type="ORF">M406DRAFT_358489</name>
</gene>
<name>A0A9P4XUC3_CRYP1</name>
<evidence type="ECO:0000256" key="1">
    <source>
        <dbReference type="SAM" id="MobiDB-lite"/>
    </source>
</evidence>
<proteinExistence type="predicted"/>
<organism evidence="2 3">
    <name type="scientific">Cryphonectria parasitica (strain ATCC 38755 / EP155)</name>
    <dbReference type="NCBI Taxonomy" id="660469"/>
    <lineage>
        <taxon>Eukaryota</taxon>
        <taxon>Fungi</taxon>
        <taxon>Dikarya</taxon>
        <taxon>Ascomycota</taxon>
        <taxon>Pezizomycotina</taxon>
        <taxon>Sordariomycetes</taxon>
        <taxon>Sordariomycetidae</taxon>
        <taxon>Diaporthales</taxon>
        <taxon>Cryphonectriaceae</taxon>
        <taxon>Cryphonectria-Endothia species complex</taxon>
        <taxon>Cryphonectria</taxon>
    </lineage>
</organism>
<keyword evidence="3" id="KW-1185">Reference proteome</keyword>
<dbReference type="RefSeq" id="XP_040772108.1">
    <property type="nucleotide sequence ID" value="XM_040923912.1"/>
</dbReference>
<dbReference type="GeneID" id="63841041"/>
<reference evidence="2" key="1">
    <citation type="journal article" date="2020" name="Phytopathology">
        <title>Genome sequence of the chestnut blight fungus Cryphonectria parasitica EP155: A fundamental resource for an archetypical invasive plant pathogen.</title>
        <authorList>
            <person name="Crouch J.A."/>
            <person name="Dawe A."/>
            <person name="Aerts A."/>
            <person name="Barry K."/>
            <person name="Churchill A.C.L."/>
            <person name="Grimwood J."/>
            <person name="Hillman B."/>
            <person name="Milgroom M.G."/>
            <person name="Pangilinan J."/>
            <person name="Smith M."/>
            <person name="Salamov A."/>
            <person name="Schmutz J."/>
            <person name="Yadav J."/>
            <person name="Grigoriev I.V."/>
            <person name="Nuss D."/>
        </authorList>
    </citation>
    <scope>NUCLEOTIDE SEQUENCE</scope>
    <source>
        <strain evidence="2">EP155</strain>
    </source>
</reference>
<dbReference type="Proteomes" id="UP000803844">
    <property type="component" value="Unassembled WGS sequence"/>
</dbReference>
<dbReference type="AlphaFoldDB" id="A0A9P4XUC3"/>
<evidence type="ECO:0000313" key="3">
    <source>
        <dbReference type="Proteomes" id="UP000803844"/>
    </source>
</evidence>
<comment type="caution">
    <text evidence="2">The sequence shown here is derived from an EMBL/GenBank/DDBJ whole genome shotgun (WGS) entry which is preliminary data.</text>
</comment>
<evidence type="ECO:0000313" key="2">
    <source>
        <dbReference type="EMBL" id="KAF3761129.1"/>
    </source>
</evidence>
<accession>A0A9P4XUC3</accession>
<protein>
    <submittedName>
        <fullName evidence="2">Uncharacterized protein</fullName>
    </submittedName>
</protein>